<evidence type="ECO:0000313" key="2">
    <source>
        <dbReference type="Proteomes" id="UP000315816"/>
    </source>
</evidence>
<dbReference type="OrthoDB" id="8265506at2"/>
<keyword evidence="2" id="KW-1185">Reference proteome</keyword>
<dbReference type="RefSeq" id="WP_142853634.1">
    <property type="nucleotide sequence ID" value="NZ_FXWW01000002.1"/>
</dbReference>
<comment type="caution">
    <text evidence="1">The sequence shown here is derived from an EMBL/GenBank/DDBJ whole genome shotgun (WGS) entry which is preliminary data.</text>
</comment>
<dbReference type="Proteomes" id="UP000315816">
    <property type="component" value="Unassembled WGS sequence"/>
</dbReference>
<sequence>MNKIKVGYLYALGQSTADILKLQTGQDAGGQPQTCDEVRAIVQDAMKGVEEFVASSVEQLPNLEAVSVELYSRMQKLLQFCMRDGAGATPPTPELVVDVRDCYMAFQAELEATLSEAEIFIVDQKSAFDTSILIERGHLAFPASVTGKAPDAVTDLDQAMRCIAFDMPTAAAFHLHRAHAIVLGVYWDAIAKGAKRPAAPSLEAYLKEMKGKEIGNETVTLRLKEIAAQETDPSVDGGKDLDDIEDALELYTTMRSSIAAMLKDLPTASRAGLRMASVS</sequence>
<name>A0A545SR63_9RHOB</name>
<protein>
    <submittedName>
        <fullName evidence="1">Uncharacterized protein</fullName>
    </submittedName>
</protein>
<organism evidence="1 2">
    <name type="scientific">Aliiroseovarius halocynthiae</name>
    <dbReference type="NCBI Taxonomy" id="985055"/>
    <lineage>
        <taxon>Bacteria</taxon>
        <taxon>Pseudomonadati</taxon>
        <taxon>Pseudomonadota</taxon>
        <taxon>Alphaproteobacteria</taxon>
        <taxon>Rhodobacterales</taxon>
        <taxon>Paracoccaceae</taxon>
        <taxon>Aliiroseovarius</taxon>
    </lineage>
</organism>
<dbReference type="EMBL" id="VICH01000006">
    <property type="protein sequence ID" value="TQV67473.1"/>
    <property type="molecule type" value="Genomic_DNA"/>
</dbReference>
<gene>
    <name evidence="1" type="ORF">FIL88_09615</name>
</gene>
<evidence type="ECO:0000313" key="1">
    <source>
        <dbReference type="EMBL" id="TQV67473.1"/>
    </source>
</evidence>
<proteinExistence type="predicted"/>
<dbReference type="AlphaFoldDB" id="A0A545SR63"/>
<accession>A0A545SR63</accession>
<reference evidence="1 2" key="1">
    <citation type="submission" date="2019-06" db="EMBL/GenBank/DDBJ databases">
        <title>A novel species of marine bacteria.</title>
        <authorList>
            <person name="Wang Y."/>
        </authorList>
    </citation>
    <scope>NUCLEOTIDE SEQUENCE [LARGE SCALE GENOMIC DNA]</scope>
    <source>
        <strain evidence="1 2">MA1-10</strain>
    </source>
</reference>